<organism evidence="3 4">
    <name type="scientific">Urochloa decumbens</name>
    <dbReference type="NCBI Taxonomy" id="240449"/>
    <lineage>
        <taxon>Eukaryota</taxon>
        <taxon>Viridiplantae</taxon>
        <taxon>Streptophyta</taxon>
        <taxon>Embryophyta</taxon>
        <taxon>Tracheophyta</taxon>
        <taxon>Spermatophyta</taxon>
        <taxon>Magnoliopsida</taxon>
        <taxon>Liliopsida</taxon>
        <taxon>Poales</taxon>
        <taxon>Poaceae</taxon>
        <taxon>PACMAD clade</taxon>
        <taxon>Panicoideae</taxon>
        <taxon>Panicodae</taxon>
        <taxon>Paniceae</taxon>
        <taxon>Melinidinae</taxon>
        <taxon>Urochloa</taxon>
    </lineage>
</organism>
<dbReference type="PANTHER" id="PTHR32141:SF150">
    <property type="entry name" value="FBD DOMAIN-CONTAINING PROTEIN"/>
    <property type="match status" value="1"/>
</dbReference>
<dbReference type="InterPro" id="IPR036047">
    <property type="entry name" value="F-box-like_dom_sf"/>
</dbReference>
<keyword evidence="4" id="KW-1185">Reference proteome</keyword>
<reference evidence="4" key="1">
    <citation type="submission" date="2024-06" db="EMBL/GenBank/DDBJ databases">
        <authorList>
            <person name="Ryan C."/>
        </authorList>
    </citation>
    <scope>NUCLEOTIDE SEQUENCE [LARGE SCALE GENOMIC DNA]</scope>
</reference>
<dbReference type="EMBL" id="OZ075138">
    <property type="protein sequence ID" value="CAL5010127.1"/>
    <property type="molecule type" value="Genomic_DNA"/>
</dbReference>
<dbReference type="InterPro" id="IPR055302">
    <property type="entry name" value="F-box_dom-containing"/>
</dbReference>
<proteinExistence type="predicted"/>
<dbReference type="SMART" id="SM00579">
    <property type="entry name" value="FBD"/>
    <property type="match status" value="1"/>
</dbReference>
<feature type="domain" description="FBD" evidence="2">
    <location>
        <begin position="368"/>
        <end position="442"/>
    </location>
</feature>
<dbReference type="InterPro" id="IPR001810">
    <property type="entry name" value="F-box_dom"/>
</dbReference>
<dbReference type="Pfam" id="PF24758">
    <property type="entry name" value="LRR_At5g56370"/>
    <property type="match status" value="1"/>
</dbReference>
<evidence type="ECO:0000313" key="4">
    <source>
        <dbReference type="Proteomes" id="UP001497457"/>
    </source>
</evidence>
<dbReference type="Pfam" id="PF00646">
    <property type="entry name" value="F-box"/>
    <property type="match status" value="1"/>
</dbReference>
<evidence type="ECO:0000256" key="1">
    <source>
        <dbReference type="SAM" id="MobiDB-lite"/>
    </source>
</evidence>
<dbReference type="AlphaFoldDB" id="A0ABC9C393"/>
<dbReference type="Pfam" id="PF08387">
    <property type="entry name" value="FBD"/>
    <property type="match status" value="1"/>
</dbReference>
<dbReference type="PANTHER" id="PTHR32141">
    <property type="match status" value="1"/>
</dbReference>
<feature type="region of interest" description="Disordered" evidence="1">
    <location>
        <begin position="1"/>
        <end position="44"/>
    </location>
</feature>
<gene>
    <name evidence="3" type="ORF">URODEC1_LOCUS69851</name>
</gene>
<reference evidence="3 4" key="2">
    <citation type="submission" date="2024-10" db="EMBL/GenBank/DDBJ databases">
        <authorList>
            <person name="Ryan C."/>
        </authorList>
    </citation>
    <scope>NUCLEOTIDE SEQUENCE [LARGE SCALE GENOMIC DNA]</scope>
</reference>
<dbReference type="InterPro" id="IPR055411">
    <property type="entry name" value="LRR_FXL15/At3g58940/PEG3-like"/>
</dbReference>
<dbReference type="InterPro" id="IPR006566">
    <property type="entry name" value="FBD"/>
</dbReference>
<protein>
    <recommendedName>
        <fullName evidence="2">FBD domain-containing protein</fullName>
    </recommendedName>
</protein>
<sequence>MRTKAGPAFLRPSRPTKRRRLDYDEFRRQTPPRPQRLELKEEEGAGQPRLDLISRLPDDILGEVITLLPAAEGARTQLLSRRWRPLWRSAPLNLEAETFTAAAAILSGHRGGPPCRRFSLTCPSSEEGDTRLIDKVLRLPGLDGLPELELYYTPICRWDRPQLPALPLLFFSPTLRVLSLCCRHAQMTLKGVFISESILHGLLSGCPVLRSLVLMDNAGRRHLRLRSPTLRILGVSDGYGDHGGNPEEVVVEDAPLLERLITDGLMCGLLVRVVHAPKLKIVGYIGDGTDEYVHNSRAWVFKKMELVSLPIAMRSVKILALDVSPDNLDAVIDFLTWFPCVEKLHVVLSHWKLKSERAKSAAHHVSLECLDEHLKMLELQSYRGSVSELSFIRFFLSNARVLESMKFLLSPGGKWGPKSITRERKKLRLSTRASPGARFCFEPEPDHRPSSIVPIKHIHDFALDDPFNVVMCRPTR</sequence>
<evidence type="ECO:0000259" key="2">
    <source>
        <dbReference type="SMART" id="SM00579"/>
    </source>
</evidence>
<dbReference type="SUPFAM" id="SSF81383">
    <property type="entry name" value="F-box domain"/>
    <property type="match status" value="1"/>
</dbReference>
<accession>A0ABC9C393</accession>
<evidence type="ECO:0000313" key="3">
    <source>
        <dbReference type="EMBL" id="CAL5010127.1"/>
    </source>
</evidence>
<name>A0ABC9C393_9POAL</name>
<dbReference type="Proteomes" id="UP001497457">
    <property type="component" value="Chromosome 28b"/>
</dbReference>